<feature type="region of interest" description="Disordered" evidence="1">
    <location>
        <begin position="134"/>
        <end position="158"/>
    </location>
</feature>
<sequence length="329" mass="37851">MGIMYKLMKHKSLNTDIHGKPSTKKKSDKCYLLTTTTTATPETTMMNTGHNSDCDVTENDNDVVITASGGVICSNSTDTMRKIEMETEKRFTAEHILQLCKFLAEKSKRNKNLHKQQQSPKKLTKTLKSFQFQSMDNTNDDSNDNEGSQSSSDMEQEQFYDNQCEDEFMAVRRKHSYQNQAIPLLSHTRITEQQRLQQQQQHIAILNATNNILSSRLSPDINAMNISAAVTTTTAYHQQHSQQYHHQQQPMDQDSVEEQHYLQQPQHNGKRDILLKIRHQIFERKRLREKGYEPQSLNGSAAAQQASIDCITSIHMQFVTMHTHNIIKL</sequence>
<evidence type="ECO:0000313" key="2">
    <source>
        <dbReference type="Proteomes" id="UP001652621"/>
    </source>
</evidence>
<feature type="region of interest" description="Disordered" evidence="1">
    <location>
        <begin position="243"/>
        <end position="269"/>
    </location>
</feature>
<reference evidence="3" key="1">
    <citation type="submission" date="2025-08" db="UniProtKB">
        <authorList>
            <consortium name="RefSeq"/>
        </authorList>
    </citation>
    <scope>IDENTIFICATION</scope>
    <source>
        <strain evidence="3">Aabys</strain>
        <tissue evidence="3">Whole body</tissue>
    </source>
</reference>
<dbReference type="Proteomes" id="UP001652621">
    <property type="component" value="Unplaced"/>
</dbReference>
<keyword evidence="2" id="KW-1185">Reference proteome</keyword>
<dbReference type="KEGG" id="mde:105261825"/>
<evidence type="ECO:0000313" key="3">
    <source>
        <dbReference type="RefSeq" id="XP_011292648.2"/>
    </source>
</evidence>
<protein>
    <submittedName>
        <fullName evidence="3">Uncharacterized protein LOC105261825</fullName>
    </submittedName>
</protein>
<gene>
    <name evidence="3" type="primary">LOC105261825</name>
</gene>
<name>A0A9J7I938_MUSDO</name>
<dbReference type="RefSeq" id="XP_011292648.2">
    <property type="nucleotide sequence ID" value="XM_011294346.3"/>
</dbReference>
<dbReference type="OrthoDB" id="8011316at2759"/>
<dbReference type="AlphaFoldDB" id="A0A9J7I938"/>
<proteinExistence type="predicted"/>
<dbReference type="GeneID" id="105261825"/>
<evidence type="ECO:0000256" key="1">
    <source>
        <dbReference type="SAM" id="MobiDB-lite"/>
    </source>
</evidence>
<organism evidence="2 3">
    <name type="scientific">Musca domestica</name>
    <name type="common">House fly</name>
    <dbReference type="NCBI Taxonomy" id="7370"/>
    <lineage>
        <taxon>Eukaryota</taxon>
        <taxon>Metazoa</taxon>
        <taxon>Ecdysozoa</taxon>
        <taxon>Arthropoda</taxon>
        <taxon>Hexapoda</taxon>
        <taxon>Insecta</taxon>
        <taxon>Pterygota</taxon>
        <taxon>Neoptera</taxon>
        <taxon>Endopterygota</taxon>
        <taxon>Diptera</taxon>
        <taxon>Brachycera</taxon>
        <taxon>Muscomorpha</taxon>
        <taxon>Muscoidea</taxon>
        <taxon>Muscidae</taxon>
        <taxon>Musca</taxon>
    </lineage>
</organism>
<dbReference type="VEuPathDB" id="VectorBase:MDOMA2_006165"/>
<accession>A0A9J7I938</accession>